<proteinExistence type="predicted"/>
<organism evidence="1">
    <name type="scientific">Dyadobacter sp. 676</name>
    <dbReference type="NCBI Taxonomy" id="3088362"/>
    <lineage>
        <taxon>Bacteria</taxon>
        <taxon>Pseudomonadati</taxon>
        <taxon>Bacteroidota</taxon>
        <taxon>Cytophagia</taxon>
        <taxon>Cytophagales</taxon>
        <taxon>Spirosomataceae</taxon>
        <taxon>Dyadobacter</taxon>
    </lineage>
</organism>
<accession>A0AAU8FLP0</accession>
<dbReference type="AlphaFoldDB" id="A0AAU8FLP0"/>
<dbReference type="RefSeq" id="WP_353720182.1">
    <property type="nucleotide sequence ID" value="NZ_CP159289.1"/>
</dbReference>
<protein>
    <submittedName>
        <fullName evidence="1">Uncharacterized protein</fullName>
    </submittedName>
</protein>
<evidence type="ECO:0000313" key="1">
    <source>
        <dbReference type="EMBL" id="XCH24875.1"/>
    </source>
</evidence>
<name>A0AAU8FLP0_9BACT</name>
<sequence length="134" mass="14448">MKVEKAVGWVQGANGTGVVYEISHNGGYLLAVIWQDNKFHHLTLDFLAQHIAEAKGALTAPRTYYLPEGSFPVDADGTLPVSNPDGWKRLYETPTPASGTTTEADELEIPVSVSFSGTLKLKMGGVSALLKLFE</sequence>
<dbReference type="EMBL" id="CP159289">
    <property type="protein sequence ID" value="XCH24875.1"/>
    <property type="molecule type" value="Genomic_DNA"/>
</dbReference>
<gene>
    <name evidence="1" type="ORF">ABV298_00130</name>
</gene>
<reference evidence="1" key="1">
    <citation type="submission" date="2024-06" db="EMBL/GenBank/DDBJ databases">
        <title>Sequencing and assembly of the genome of Dyadobacter sp. strain 676, a symbiont of Cyamopsis tetragonoloba.</title>
        <authorList>
            <person name="Guro P."/>
            <person name="Sazanova A."/>
            <person name="Kuznetsova I."/>
            <person name="Belimov A."/>
            <person name="Safronova V."/>
        </authorList>
    </citation>
    <scope>NUCLEOTIDE SEQUENCE</scope>
    <source>
        <strain evidence="1">676</strain>
    </source>
</reference>